<name>A0A816QNH1_9BILA</name>
<dbReference type="InterPro" id="IPR011697">
    <property type="entry name" value="Peptidase_C26"/>
</dbReference>
<dbReference type="Gene3D" id="3.40.50.880">
    <property type="match status" value="1"/>
</dbReference>
<dbReference type="Proteomes" id="UP000663887">
    <property type="component" value="Unassembled WGS sequence"/>
</dbReference>
<dbReference type="PROSITE" id="PS51273">
    <property type="entry name" value="GATASE_TYPE_1"/>
    <property type="match status" value="1"/>
</dbReference>
<organism evidence="1 2">
    <name type="scientific">Rotaria magnacalcarata</name>
    <dbReference type="NCBI Taxonomy" id="392030"/>
    <lineage>
        <taxon>Eukaryota</taxon>
        <taxon>Metazoa</taxon>
        <taxon>Spiralia</taxon>
        <taxon>Gnathifera</taxon>
        <taxon>Rotifera</taxon>
        <taxon>Eurotatoria</taxon>
        <taxon>Bdelloidea</taxon>
        <taxon>Philodinida</taxon>
        <taxon>Philodinidae</taxon>
        <taxon>Rotaria</taxon>
    </lineage>
</organism>
<dbReference type="SUPFAM" id="SSF52317">
    <property type="entry name" value="Class I glutamine amidotransferase-like"/>
    <property type="match status" value="1"/>
</dbReference>
<dbReference type="PANTHER" id="PTHR43235">
    <property type="entry name" value="GLUTAMINE AMIDOTRANSFERASE PB2B2.05-RELATED"/>
    <property type="match status" value="1"/>
</dbReference>
<evidence type="ECO:0008006" key="3">
    <source>
        <dbReference type="Google" id="ProtNLM"/>
    </source>
</evidence>
<dbReference type="Pfam" id="PF07722">
    <property type="entry name" value="Peptidase_C26"/>
    <property type="match status" value="1"/>
</dbReference>
<gene>
    <name evidence="1" type="ORF">XDN619_LOCUS10986</name>
</gene>
<dbReference type="InterPro" id="IPR044668">
    <property type="entry name" value="PuuD-like"/>
</dbReference>
<dbReference type="AlphaFoldDB" id="A0A816QNH1"/>
<proteinExistence type="predicted"/>
<dbReference type="InterPro" id="IPR029062">
    <property type="entry name" value="Class_I_gatase-like"/>
</dbReference>
<dbReference type="PANTHER" id="PTHR43235:SF1">
    <property type="entry name" value="GLUTAMINE AMIDOTRANSFERASE PB2B2.05-RELATED"/>
    <property type="match status" value="1"/>
</dbReference>
<reference evidence="1" key="1">
    <citation type="submission" date="2021-02" db="EMBL/GenBank/DDBJ databases">
        <authorList>
            <person name="Nowell W R."/>
        </authorList>
    </citation>
    <scope>NUCLEOTIDE SEQUENCE</scope>
</reference>
<dbReference type="CDD" id="cd01745">
    <property type="entry name" value="GATase1_2"/>
    <property type="match status" value="1"/>
</dbReference>
<dbReference type="EMBL" id="CAJNRG010004098">
    <property type="protein sequence ID" value="CAF2063293.1"/>
    <property type="molecule type" value="Genomic_DNA"/>
</dbReference>
<dbReference type="GO" id="GO:0005829">
    <property type="term" value="C:cytosol"/>
    <property type="evidence" value="ECO:0007669"/>
    <property type="project" value="TreeGrafter"/>
</dbReference>
<evidence type="ECO:0000313" key="1">
    <source>
        <dbReference type="EMBL" id="CAF2063293.1"/>
    </source>
</evidence>
<dbReference type="GO" id="GO:0016811">
    <property type="term" value="F:hydrolase activity, acting on carbon-nitrogen (but not peptide) bonds, in linear amides"/>
    <property type="evidence" value="ECO:0007669"/>
    <property type="project" value="InterPro"/>
</dbReference>
<evidence type="ECO:0000313" key="2">
    <source>
        <dbReference type="Proteomes" id="UP000663887"/>
    </source>
</evidence>
<sequence length="240" mass="26571">MGDAKPVIGIILDINNDSQKYLYSARTWYALRACYSENVEKVGGIPVILPYNQDISGTLKLIDGLIIPGCDKDIHPKFYGREIMSDKVKTKDSRTEYELEFTKRAIDKNIPVLGICNGLQLINVIFGGTLIQHIPEYVSSNLNHEQPPPKNVPTHSIVVKKGTILSSLAADSEIMVNSTHHQAIDDLGKGLVASAFASDGIIEAIESKDYKFLVGVQWHAEYLNSSLDNNLFKRLIEVSS</sequence>
<comment type="caution">
    <text evidence="1">The sequence shown here is derived from an EMBL/GenBank/DDBJ whole genome shotgun (WGS) entry which is preliminary data.</text>
</comment>
<accession>A0A816QNH1</accession>
<protein>
    <recommendedName>
        <fullName evidence="3">Gamma-glutamyl-gamma-aminobutyrate hydrolase</fullName>
    </recommendedName>
</protein>